<name>A0A4R8H6Q8_9FIRM</name>
<evidence type="ECO:0000313" key="1">
    <source>
        <dbReference type="EMBL" id="TDX53266.1"/>
    </source>
</evidence>
<reference evidence="1 2" key="1">
    <citation type="submission" date="2019-03" db="EMBL/GenBank/DDBJ databases">
        <title>Subsurface microbial communities from deep shales in Ohio and West Virginia, USA.</title>
        <authorList>
            <person name="Wrighton K."/>
        </authorList>
    </citation>
    <scope>NUCLEOTIDE SEQUENCE [LARGE SCALE GENOMIC DNA]</scope>
    <source>
        <strain evidence="1 2">MSL 6dP</strain>
    </source>
</reference>
<comment type="caution">
    <text evidence="1">The sequence shown here is derived from an EMBL/GenBank/DDBJ whole genome shotgun (WGS) entry which is preliminary data.</text>
</comment>
<protein>
    <submittedName>
        <fullName evidence="1">Uncharacterized protein</fullName>
    </submittedName>
</protein>
<dbReference type="RefSeq" id="WP_134114931.1">
    <property type="nucleotide sequence ID" value="NZ_SOEG01000003.1"/>
</dbReference>
<dbReference type="STRING" id="926561.GCA_000379025_01789"/>
<dbReference type="AlphaFoldDB" id="A0A4R8H6Q8"/>
<accession>A0A4R8H6Q8</accession>
<keyword evidence="2" id="KW-1185">Reference proteome</keyword>
<evidence type="ECO:0000313" key="2">
    <source>
        <dbReference type="Proteomes" id="UP000295832"/>
    </source>
</evidence>
<proteinExistence type="predicted"/>
<dbReference type="EMBL" id="SOEG01000003">
    <property type="protein sequence ID" value="TDX53266.1"/>
    <property type="molecule type" value="Genomic_DNA"/>
</dbReference>
<dbReference type="Proteomes" id="UP000295832">
    <property type="component" value="Unassembled WGS sequence"/>
</dbReference>
<sequence length="86" mass="9859">MTDASGKVVMDQDYLPFDGDLARPNQIEVQNDTGESYKYTAQKQVVSIGLYYYGGDTMILKLVGLRERIVIVGSWMIRRVRMCIFM</sequence>
<organism evidence="1 2">
    <name type="scientific">Orenia marismortui</name>
    <dbReference type="NCBI Taxonomy" id="46469"/>
    <lineage>
        <taxon>Bacteria</taxon>
        <taxon>Bacillati</taxon>
        <taxon>Bacillota</taxon>
        <taxon>Clostridia</taxon>
        <taxon>Halanaerobiales</taxon>
        <taxon>Halobacteroidaceae</taxon>
        <taxon>Orenia</taxon>
    </lineage>
</organism>
<gene>
    <name evidence="1" type="ORF">C7959_103118</name>
</gene>